<gene>
    <name evidence="3" type="ORF">FHR84_001147</name>
</gene>
<protein>
    <submittedName>
        <fullName evidence="3">Cytochrome P450</fullName>
    </submittedName>
</protein>
<dbReference type="Gene3D" id="1.10.630.10">
    <property type="entry name" value="Cytochrome P450"/>
    <property type="match status" value="1"/>
</dbReference>
<dbReference type="GO" id="GO:0004497">
    <property type="term" value="F:monooxygenase activity"/>
    <property type="evidence" value="ECO:0007669"/>
    <property type="project" value="InterPro"/>
</dbReference>
<dbReference type="PRINTS" id="PR00359">
    <property type="entry name" value="BP450"/>
</dbReference>
<keyword evidence="4" id="KW-1185">Reference proteome</keyword>
<evidence type="ECO:0000313" key="3">
    <source>
        <dbReference type="EMBL" id="NYH77833.1"/>
    </source>
</evidence>
<dbReference type="Proteomes" id="UP000548304">
    <property type="component" value="Unassembled WGS sequence"/>
</dbReference>
<dbReference type="InterPro" id="IPR036396">
    <property type="entry name" value="Cyt_P450_sf"/>
</dbReference>
<dbReference type="AlphaFoldDB" id="A0A852Z6K4"/>
<organism evidence="3 4">
    <name type="scientific">Actinopolyspora biskrensis</name>
    <dbReference type="NCBI Taxonomy" id="1470178"/>
    <lineage>
        <taxon>Bacteria</taxon>
        <taxon>Bacillati</taxon>
        <taxon>Actinomycetota</taxon>
        <taxon>Actinomycetes</taxon>
        <taxon>Actinopolysporales</taxon>
        <taxon>Actinopolysporaceae</taxon>
        <taxon>Actinopolyspora</taxon>
    </lineage>
</organism>
<dbReference type="EMBL" id="JACBYW010000001">
    <property type="protein sequence ID" value="NYH77833.1"/>
    <property type="molecule type" value="Genomic_DNA"/>
</dbReference>
<dbReference type="CDD" id="cd20623">
    <property type="entry name" value="CYP_unk"/>
    <property type="match status" value="1"/>
</dbReference>
<name>A0A852Z6K4_9ACTN</name>
<feature type="region of interest" description="Disordered" evidence="2">
    <location>
        <begin position="404"/>
        <end position="446"/>
    </location>
</feature>
<dbReference type="GO" id="GO:0020037">
    <property type="term" value="F:heme binding"/>
    <property type="evidence" value="ECO:0007669"/>
    <property type="project" value="InterPro"/>
</dbReference>
<evidence type="ECO:0000256" key="2">
    <source>
        <dbReference type="SAM" id="MobiDB-lite"/>
    </source>
</evidence>
<sequence>MTETEDLAAMGGCPAGQATPIHDRAFADDPDGVYARLREQGPLATVELAPGVPATLVLDHETALSVLRDPETFPKDSRNWQQHAPEDSPVLPMMMYRDNVLFQDGPEHHRLRGAITDGLERFDSFTLRRYVTESAEELIRGFAPIGRADLLNDYARILPLLVLTRLFGSPPETTTRMVSAITALWDGVDVEQANADLGSCISEVIALRREHPAADVTTWLLEHEAELGHEEMIQQLVVLMGAGAEPMQNLIANALRLWLSDDRFAGDLSGGRLPVEDAIEEVLWKQPPLANYAITYPAREVELAGRALPAHRPVVIGIAAVNTDPALNTSRRDGNRAHLAWSAGAHTCPARGTAHLIASVAIETILDRLPDMDLAVPVEQLQWRTGPFHRALTTLPVHFPPVPELDRDEEESGGGDQWSTRPALTRWTRQVTTSTPKRSSSAGKGLRQGLSYLGEWLRGR</sequence>
<comment type="similarity">
    <text evidence="1">Belongs to the cytochrome P450 family.</text>
</comment>
<dbReference type="RefSeq" id="WP_179534288.1">
    <property type="nucleotide sequence ID" value="NZ_JACBYW010000001.1"/>
</dbReference>
<accession>A0A852Z6K4</accession>
<reference evidence="3 4" key="1">
    <citation type="submission" date="2020-07" db="EMBL/GenBank/DDBJ databases">
        <title>Genomic Encyclopedia of Type Strains, Phase III (KMG-III): the genomes of soil and plant-associated and newly described type strains.</title>
        <authorList>
            <person name="Whitman W."/>
        </authorList>
    </citation>
    <scope>NUCLEOTIDE SEQUENCE [LARGE SCALE GENOMIC DNA]</scope>
    <source>
        <strain evidence="3 4">CECT 8576</strain>
    </source>
</reference>
<feature type="compositionally biased region" description="Polar residues" evidence="2">
    <location>
        <begin position="417"/>
        <end position="442"/>
    </location>
</feature>
<dbReference type="GO" id="GO:0005506">
    <property type="term" value="F:iron ion binding"/>
    <property type="evidence" value="ECO:0007669"/>
    <property type="project" value="InterPro"/>
</dbReference>
<evidence type="ECO:0000313" key="4">
    <source>
        <dbReference type="Proteomes" id="UP000548304"/>
    </source>
</evidence>
<dbReference type="GO" id="GO:0016705">
    <property type="term" value="F:oxidoreductase activity, acting on paired donors, with incorporation or reduction of molecular oxygen"/>
    <property type="evidence" value="ECO:0007669"/>
    <property type="project" value="InterPro"/>
</dbReference>
<evidence type="ECO:0000256" key="1">
    <source>
        <dbReference type="ARBA" id="ARBA00010617"/>
    </source>
</evidence>
<dbReference type="InterPro" id="IPR002397">
    <property type="entry name" value="Cyt_P450_B"/>
</dbReference>
<dbReference type="PANTHER" id="PTHR46696:SF1">
    <property type="entry name" value="CYTOCHROME P450 YJIB-RELATED"/>
    <property type="match status" value="1"/>
</dbReference>
<proteinExistence type="inferred from homology"/>
<dbReference type="PANTHER" id="PTHR46696">
    <property type="entry name" value="P450, PUTATIVE (EUROFUNG)-RELATED"/>
    <property type="match status" value="1"/>
</dbReference>
<comment type="caution">
    <text evidence="3">The sequence shown here is derived from an EMBL/GenBank/DDBJ whole genome shotgun (WGS) entry which is preliminary data.</text>
</comment>
<dbReference type="SUPFAM" id="SSF48264">
    <property type="entry name" value="Cytochrome P450"/>
    <property type="match status" value="1"/>
</dbReference>
<feature type="region of interest" description="Disordered" evidence="2">
    <location>
        <begin position="1"/>
        <end position="22"/>
    </location>
</feature>